<comment type="caution">
    <text evidence="3">The sequence shown here is derived from an EMBL/GenBank/DDBJ whole genome shotgun (WGS) entry which is preliminary data.</text>
</comment>
<evidence type="ECO:0000259" key="2">
    <source>
        <dbReference type="Pfam" id="PF14403"/>
    </source>
</evidence>
<feature type="domain" description="Circularly permuted ATP-grasp type 2" evidence="2">
    <location>
        <begin position="86"/>
        <end position="464"/>
    </location>
</feature>
<dbReference type="SUPFAM" id="SSF56059">
    <property type="entry name" value="Glutathione synthetase ATP-binding domain-like"/>
    <property type="match status" value="1"/>
</dbReference>
<dbReference type="InterPro" id="IPR007296">
    <property type="entry name" value="DUF403"/>
</dbReference>
<dbReference type="PANTHER" id="PTHR34595">
    <property type="entry name" value="BLR5612 PROTEIN"/>
    <property type="match status" value="1"/>
</dbReference>
<dbReference type="InterPro" id="IPR051680">
    <property type="entry name" value="ATP-dep_Glu-Cys_Ligase-2"/>
</dbReference>
<protein>
    <submittedName>
        <fullName evidence="3">Circularly permuted type 2 ATP-grasp protein</fullName>
    </submittedName>
</protein>
<dbReference type="Pfam" id="PF14403">
    <property type="entry name" value="CP_ATPgrasp_2"/>
    <property type="match status" value="1"/>
</dbReference>
<proteinExistence type="predicted"/>
<name>A0ABP8VPY3_9ACTN</name>
<gene>
    <name evidence="3" type="ORF">GCM10023226_02180</name>
</gene>
<accession>A0ABP8VPY3</accession>
<evidence type="ECO:0000313" key="3">
    <source>
        <dbReference type="EMBL" id="GAA4669427.1"/>
    </source>
</evidence>
<dbReference type="Gene3D" id="3.40.50.11290">
    <property type="match status" value="1"/>
</dbReference>
<sequence>MTVFSDYAARVTQPALDGRVERYDEVVRPDGSLRPAWREFAEVAVAITDRDLRRVDEEIGRSLADDGVTYSRPGRRLGPWRLDPVPLVLDAETWTPLEVGLAQRAELLNAVLVDLYGERRLLAEGVVPAAVVMGHAGYVRAVARPSTIEPRPLVLSATDLGRDARGEWRVLGDRAQAPSGMGYAMENRRVVSRVLPELYREARLHRIEPYFWALRSALLQSASGDLADPRVVVLSPGTQSETAYDQAFIASSLGFPLVVGSDLVVRDGSVYLRGQGRLERVDVILRRVDAAWSDPLELRGESQLGIAGLTEAVRRGRVRVVNGLGAGVLENPGLLPYLPAACELLLGESLRLPSVATWWCGEPAGLEQVLDRLEGPDAVTVRALDGPSTGLRHLEPAELRARVLAAPHRHVGQEQLPFSQAPAWRAERSSPTGGTVLPQSLTLRTFTLRYGSSYRPLVGGLASVYEGGAVQSTTSKDVWVLKGEAGDPDQGLAEVLPMTTGRAVTVAVPRVLEDMLWFGRYAERAEDMLRLVLACHGLSDGGRPPGARAGGGRALDVMLAAVRRMAGHQHDDVDGELRSVLLDGARDGSAAQALGALREALAGVRDQLSPDIWRAFGTTDRAAAALQATPHGHQVSESAGRMLTGILSMQGVTASMIRDEGWHMIAVGRSLERALQVCHLLAATTTERRGIDVDREVLNAVLVATESAVTHRRRYRGYVRPGGVLELLLMDATNPRSVAFALADVAEHLPALAASTGSSRPERLVADLAADLSGTDVATLVAIGGASRPNLEAFLATFTAQLLRLAEAVVELHVADGPAPRPFGALTLVESLEPGR</sequence>
<feature type="domain" description="DUF403" evidence="1">
    <location>
        <begin position="509"/>
        <end position="810"/>
    </location>
</feature>
<keyword evidence="4" id="KW-1185">Reference proteome</keyword>
<evidence type="ECO:0000313" key="4">
    <source>
        <dbReference type="Proteomes" id="UP001500621"/>
    </source>
</evidence>
<dbReference type="Pfam" id="PF04168">
    <property type="entry name" value="Alpha-E"/>
    <property type="match status" value="1"/>
</dbReference>
<dbReference type="InterPro" id="IPR025841">
    <property type="entry name" value="CP_ATPgrasp_2"/>
</dbReference>
<dbReference type="RefSeq" id="WP_345262198.1">
    <property type="nucleotide sequence ID" value="NZ_BAABIM010000001.1"/>
</dbReference>
<evidence type="ECO:0000259" key="1">
    <source>
        <dbReference type="Pfam" id="PF04168"/>
    </source>
</evidence>
<organism evidence="3 4">
    <name type="scientific">Nocardioides nanhaiensis</name>
    <dbReference type="NCBI Taxonomy" id="1476871"/>
    <lineage>
        <taxon>Bacteria</taxon>
        <taxon>Bacillati</taxon>
        <taxon>Actinomycetota</taxon>
        <taxon>Actinomycetes</taxon>
        <taxon>Propionibacteriales</taxon>
        <taxon>Nocardioidaceae</taxon>
        <taxon>Nocardioides</taxon>
    </lineage>
</organism>
<dbReference type="PANTHER" id="PTHR34595:SF2">
    <property type="entry name" value="BLR2978 PROTEIN"/>
    <property type="match status" value="1"/>
</dbReference>
<reference evidence="4" key="1">
    <citation type="journal article" date="2019" name="Int. J. Syst. Evol. Microbiol.">
        <title>The Global Catalogue of Microorganisms (GCM) 10K type strain sequencing project: providing services to taxonomists for standard genome sequencing and annotation.</title>
        <authorList>
            <consortium name="The Broad Institute Genomics Platform"/>
            <consortium name="The Broad Institute Genome Sequencing Center for Infectious Disease"/>
            <person name="Wu L."/>
            <person name="Ma J."/>
        </authorList>
    </citation>
    <scope>NUCLEOTIDE SEQUENCE [LARGE SCALE GENOMIC DNA]</scope>
    <source>
        <strain evidence="4">JCM 18127</strain>
    </source>
</reference>
<dbReference type="Proteomes" id="UP001500621">
    <property type="component" value="Unassembled WGS sequence"/>
</dbReference>
<dbReference type="EMBL" id="BAABIM010000001">
    <property type="protein sequence ID" value="GAA4669427.1"/>
    <property type="molecule type" value="Genomic_DNA"/>
</dbReference>